<dbReference type="RefSeq" id="WP_091676854.1">
    <property type="nucleotide sequence ID" value="NZ_FOSN01000001.1"/>
</dbReference>
<keyword evidence="1" id="KW-0812">Transmembrane</keyword>
<accession>A0A1I3W8N4</accession>
<dbReference type="EMBL" id="FOSN01000001">
    <property type="protein sequence ID" value="SFK03845.1"/>
    <property type="molecule type" value="Genomic_DNA"/>
</dbReference>
<dbReference type="Proteomes" id="UP000198755">
    <property type="component" value="Unassembled WGS sequence"/>
</dbReference>
<sequence length="211" mass="23464">MAKAFEWTRQSLYIGLIGFLLCILWVDFRSICNATQEVLGRAGSMTSLEIASVKINFDRESVSAAFTELNKGADLADGDIPGFGDDDKRRVLKVIDVLDQRQFVRLMYVGQLEGLCEFKTPANSQMRYDVATDYRLVEMKLAEMVDDPKTFEDVTRRVKAGGRGNGDPIRCYMMRLTTDGYNVKTALVGNFSAAFKGTAKSAPSDTRVAAR</sequence>
<dbReference type="OrthoDB" id="8441658at2"/>
<dbReference type="AlphaFoldDB" id="A0A1I3W8N4"/>
<keyword evidence="1" id="KW-1133">Transmembrane helix</keyword>
<organism evidence="2 3">
    <name type="scientific">Methylocapsa palsarum</name>
    <dbReference type="NCBI Taxonomy" id="1612308"/>
    <lineage>
        <taxon>Bacteria</taxon>
        <taxon>Pseudomonadati</taxon>
        <taxon>Pseudomonadota</taxon>
        <taxon>Alphaproteobacteria</taxon>
        <taxon>Hyphomicrobiales</taxon>
        <taxon>Beijerinckiaceae</taxon>
        <taxon>Methylocapsa</taxon>
    </lineage>
</organism>
<keyword evidence="3" id="KW-1185">Reference proteome</keyword>
<gene>
    <name evidence="2" type="ORF">SAMN05444581_101429</name>
</gene>
<evidence type="ECO:0000256" key="1">
    <source>
        <dbReference type="SAM" id="Phobius"/>
    </source>
</evidence>
<keyword evidence="1" id="KW-0472">Membrane</keyword>
<dbReference type="STRING" id="1612308.SAMN05444581_101429"/>
<proteinExistence type="predicted"/>
<evidence type="ECO:0000313" key="2">
    <source>
        <dbReference type="EMBL" id="SFK03845.1"/>
    </source>
</evidence>
<feature type="transmembrane region" description="Helical" evidence="1">
    <location>
        <begin position="12"/>
        <end position="28"/>
    </location>
</feature>
<protein>
    <submittedName>
        <fullName evidence="2">Uncharacterized protein</fullName>
    </submittedName>
</protein>
<name>A0A1I3W8N4_9HYPH</name>
<evidence type="ECO:0000313" key="3">
    <source>
        <dbReference type="Proteomes" id="UP000198755"/>
    </source>
</evidence>
<reference evidence="2 3" key="1">
    <citation type="submission" date="2016-10" db="EMBL/GenBank/DDBJ databases">
        <authorList>
            <person name="de Groot N.N."/>
        </authorList>
    </citation>
    <scope>NUCLEOTIDE SEQUENCE [LARGE SCALE GENOMIC DNA]</scope>
    <source>
        <strain evidence="2 3">NE2</strain>
    </source>
</reference>